<comment type="caution">
    <text evidence="2">The sequence shown here is derived from an EMBL/GenBank/DDBJ whole genome shotgun (WGS) entry which is preliminary data.</text>
</comment>
<protein>
    <submittedName>
        <fullName evidence="2">Uncharacterized protein</fullName>
    </submittedName>
</protein>
<evidence type="ECO:0000313" key="3">
    <source>
        <dbReference type="Proteomes" id="UP000709295"/>
    </source>
</evidence>
<dbReference type="AlphaFoldDB" id="A0A8J5IRM6"/>
<sequence>MAIAHGSHPVGNAELAKRAKRPPPSQRVGAASHEALPRQQTLQCLWSPTQNSFCVYIVCWLMNDGK</sequence>
<name>A0A8J5IRM6_9STRA</name>
<reference evidence="2" key="1">
    <citation type="submission" date="2021-01" db="EMBL/GenBank/DDBJ databases">
        <title>Phytophthora aleatoria, a newly-described species from Pinus radiata is distinct from Phytophthora cactorum isolates based on comparative genomics.</title>
        <authorList>
            <person name="Mcdougal R."/>
            <person name="Panda P."/>
            <person name="Williams N."/>
            <person name="Studholme D.J."/>
        </authorList>
    </citation>
    <scope>NUCLEOTIDE SEQUENCE</scope>
    <source>
        <strain evidence="2">NZFS 4037</strain>
    </source>
</reference>
<organism evidence="2 3">
    <name type="scientific">Phytophthora aleatoria</name>
    <dbReference type="NCBI Taxonomy" id="2496075"/>
    <lineage>
        <taxon>Eukaryota</taxon>
        <taxon>Sar</taxon>
        <taxon>Stramenopiles</taxon>
        <taxon>Oomycota</taxon>
        <taxon>Peronosporomycetes</taxon>
        <taxon>Peronosporales</taxon>
        <taxon>Peronosporaceae</taxon>
        <taxon>Phytophthora</taxon>
    </lineage>
</organism>
<dbReference type="EMBL" id="JAENGY010000900">
    <property type="protein sequence ID" value="KAG6955042.1"/>
    <property type="molecule type" value="Genomic_DNA"/>
</dbReference>
<feature type="region of interest" description="Disordered" evidence="1">
    <location>
        <begin position="1"/>
        <end position="36"/>
    </location>
</feature>
<accession>A0A8J5IRM6</accession>
<dbReference type="Proteomes" id="UP000709295">
    <property type="component" value="Unassembled WGS sequence"/>
</dbReference>
<gene>
    <name evidence="2" type="ORF">JG688_00012070</name>
</gene>
<proteinExistence type="predicted"/>
<evidence type="ECO:0000256" key="1">
    <source>
        <dbReference type="SAM" id="MobiDB-lite"/>
    </source>
</evidence>
<evidence type="ECO:0000313" key="2">
    <source>
        <dbReference type="EMBL" id="KAG6955042.1"/>
    </source>
</evidence>
<keyword evidence="3" id="KW-1185">Reference proteome</keyword>